<dbReference type="GO" id="GO:0032259">
    <property type="term" value="P:methylation"/>
    <property type="evidence" value="ECO:0007669"/>
    <property type="project" value="UniProtKB-KW"/>
</dbReference>
<dbReference type="SUPFAM" id="SSF53335">
    <property type="entry name" value="S-adenosyl-L-methionine-dependent methyltransferases"/>
    <property type="match status" value="1"/>
</dbReference>
<name>A0A9X7UVN6_9GAMM</name>
<organism evidence="1 2">
    <name type="scientific">Venatoribacter cucullus</name>
    <dbReference type="NCBI Taxonomy" id="2661630"/>
    <lineage>
        <taxon>Bacteria</taxon>
        <taxon>Pseudomonadati</taxon>
        <taxon>Pseudomonadota</taxon>
        <taxon>Gammaproteobacteria</taxon>
        <taxon>Oceanospirillales</taxon>
        <taxon>Oceanospirillaceae</taxon>
        <taxon>Venatoribacter</taxon>
    </lineage>
</organism>
<evidence type="ECO:0000313" key="2">
    <source>
        <dbReference type="Proteomes" id="UP000596074"/>
    </source>
</evidence>
<accession>A0A9X7UVN6</accession>
<keyword evidence="1" id="KW-0489">Methyltransferase</keyword>
<dbReference type="EMBL" id="CP046056">
    <property type="protein sequence ID" value="QQD23733.1"/>
    <property type="molecule type" value="Genomic_DNA"/>
</dbReference>
<dbReference type="Gene3D" id="3.40.50.150">
    <property type="entry name" value="Vaccinia Virus protein VP39"/>
    <property type="match status" value="1"/>
</dbReference>
<dbReference type="RefSeq" id="WP_228346271.1">
    <property type="nucleotide sequence ID" value="NZ_CP046056.1"/>
</dbReference>
<dbReference type="AlphaFoldDB" id="A0A9X7UVN6"/>
<dbReference type="Pfam" id="PF13489">
    <property type="entry name" value="Methyltransf_23"/>
    <property type="match status" value="1"/>
</dbReference>
<proteinExistence type="predicted"/>
<gene>
    <name evidence="1" type="ORF">GJQ55_04205</name>
</gene>
<dbReference type="PANTHER" id="PTHR43861">
    <property type="entry name" value="TRANS-ACONITATE 2-METHYLTRANSFERASE-RELATED"/>
    <property type="match status" value="1"/>
</dbReference>
<keyword evidence="2" id="KW-1185">Reference proteome</keyword>
<keyword evidence="1" id="KW-0808">Transferase</keyword>
<dbReference type="CDD" id="cd02440">
    <property type="entry name" value="AdoMet_MTases"/>
    <property type="match status" value="1"/>
</dbReference>
<sequence>MIPTWLQVPSLAEWEKKKLNPEFSDSRDVGLKDAVRAGWYQNDQNELFRGFPISAGDTVVDVGCGAGGATLFCARTGAHVVYCDIGQDSIDRLTEKVKETPARSHQGVVTNCMPLPLESNLATRVISMEMLEHVDDPAAVMAELARIGKPGALYLISVPDAASENLQKPFAPPEYFQKPNHIHIFSKEKLANLVTEAGLEVIDHTGYGFFWNIWICLLWACDKAAKTPARETSHNGVQPPFYPILDDWASIWDRLISLPEAEPIRKALDEALPKSQIVIARKP</sequence>
<dbReference type="Proteomes" id="UP000596074">
    <property type="component" value="Chromosome"/>
</dbReference>
<reference evidence="1 2" key="1">
    <citation type="submission" date="2019-11" db="EMBL/GenBank/DDBJ databases">
        <title>Venatorbacter sp. nov. a predator of Campylobacter and other Gram-negative bacteria.</title>
        <authorList>
            <person name="Saeedi A."/>
            <person name="Cummings N.J."/>
            <person name="Connerton I.F."/>
            <person name="Connerton P.L."/>
        </authorList>
    </citation>
    <scope>NUCLEOTIDE SEQUENCE [LARGE SCALE GENOMIC DNA]</scope>
    <source>
        <strain evidence="1">XL5</strain>
    </source>
</reference>
<protein>
    <submittedName>
        <fullName evidence="1">Methyltransferase domain-containing protein</fullName>
    </submittedName>
</protein>
<dbReference type="KEGG" id="vcw:GJQ55_04205"/>
<dbReference type="GO" id="GO:0008168">
    <property type="term" value="F:methyltransferase activity"/>
    <property type="evidence" value="ECO:0007669"/>
    <property type="project" value="UniProtKB-KW"/>
</dbReference>
<dbReference type="InterPro" id="IPR029063">
    <property type="entry name" value="SAM-dependent_MTases_sf"/>
</dbReference>
<evidence type="ECO:0000313" key="1">
    <source>
        <dbReference type="EMBL" id="QQD23733.1"/>
    </source>
</evidence>